<evidence type="ECO:0000259" key="1">
    <source>
        <dbReference type="Pfam" id="PF01471"/>
    </source>
</evidence>
<reference evidence="2" key="1">
    <citation type="submission" date="2022-01" db="EMBL/GenBank/DDBJ databases">
        <title>Comparison of Fish pathogen Aeromonas spp.</title>
        <authorList>
            <person name="Dubey S."/>
            <person name="Sorum H."/>
            <person name="Munangandu H.M."/>
        </authorList>
    </citation>
    <scope>NUCLEOTIDE SEQUENCE</scope>
    <source>
        <strain evidence="2">SD/21-15</strain>
    </source>
</reference>
<evidence type="ECO:0000313" key="2">
    <source>
        <dbReference type="EMBL" id="MCV3291002.1"/>
    </source>
</evidence>
<dbReference type="InterPro" id="IPR002477">
    <property type="entry name" value="Peptidoglycan-bd-like"/>
</dbReference>
<name>A0AAW5RU76_AERME</name>
<sequence length="79" mass="8624">PLEVTSPARRLTANDSAMMDLVMRVQLALFTKGYDVGIIDGKIGPKTRAQIKRYQSDNRLSSTGTLTTSLLTSLGIQIQ</sequence>
<accession>A0AAW5RU76</accession>
<dbReference type="Proteomes" id="UP001208651">
    <property type="component" value="Unassembled WGS sequence"/>
</dbReference>
<dbReference type="RefSeq" id="WP_263686733.1">
    <property type="nucleotide sequence ID" value="NZ_JAJVCY010000125.1"/>
</dbReference>
<protein>
    <submittedName>
        <fullName evidence="2">Peptidoglycan-binding protein</fullName>
    </submittedName>
</protein>
<comment type="caution">
    <text evidence="2">The sequence shown here is derived from an EMBL/GenBank/DDBJ whole genome shotgun (WGS) entry which is preliminary data.</text>
</comment>
<feature type="domain" description="Peptidoglycan binding-like" evidence="1">
    <location>
        <begin position="21"/>
        <end position="73"/>
    </location>
</feature>
<dbReference type="Pfam" id="PF01471">
    <property type="entry name" value="PG_binding_1"/>
    <property type="match status" value="1"/>
</dbReference>
<dbReference type="SUPFAM" id="SSF47090">
    <property type="entry name" value="PGBD-like"/>
    <property type="match status" value="1"/>
</dbReference>
<dbReference type="AlphaFoldDB" id="A0AAW5RU76"/>
<proteinExistence type="predicted"/>
<dbReference type="Gene3D" id="1.10.101.10">
    <property type="entry name" value="PGBD-like superfamily/PGBD"/>
    <property type="match status" value="1"/>
</dbReference>
<feature type="non-terminal residue" evidence="2">
    <location>
        <position position="1"/>
    </location>
</feature>
<dbReference type="EMBL" id="JAJVCY010000125">
    <property type="protein sequence ID" value="MCV3291002.1"/>
    <property type="molecule type" value="Genomic_DNA"/>
</dbReference>
<evidence type="ECO:0000313" key="3">
    <source>
        <dbReference type="Proteomes" id="UP001208651"/>
    </source>
</evidence>
<organism evidence="2 3">
    <name type="scientific">Aeromonas media</name>
    <dbReference type="NCBI Taxonomy" id="651"/>
    <lineage>
        <taxon>Bacteria</taxon>
        <taxon>Pseudomonadati</taxon>
        <taxon>Pseudomonadota</taxon>
        <taxon>Gammaproteobacteria</taxon>
        <taxon>Aeromonadales</taxon>
        <taxon>Aeromonadaceae</taxon>
        <taxon>Aeromonas</taxon>
    </lineage>
</organism>
<gene>
    <name evidence="2" type="ORF">LZT28_22765</name>
</gene>
<dbReference type="InterPro" id="IPR036365">
    <property type="entry name" value="PGBD-like_sf"/>
</dbReference>
<dbReference type="InterPro" id="IPR036366">
    <property type="entry name" value="PGBDSf"/>
</dbReference>